<organism evidence="1 2">
    <name type="scientific">Frankliniella fusca</name>
    <dbReference type="NCBI Taxonomy" id="407009"/>
    <lineage>
        <taxon>Eukaryota</taxon>
        <taxon>Metazoa</taxon>
        <taxon>Ecdysozoa</taxon>
        <taxon>Arthropoda</taxon>
        <taxon>Hexapoda</taxon>
        <taxon>Insecta</taxon>
        <taxon>Pterygota</taxon>
        <taxon>Neoptera</taxon>
        <taxon>Paraneoptera</taxon>
        <taxon>Thysanoptera</taxon>
        <taxon>Terebrantia</taxon>
        <taxon>Thripoidea</taxon>
        <taxon>Thripidae</taxon>
        <taxon>Frankliniella</taxon>
    </lineage>
</organism>
<reference evidence="1" key="2">
    <citation type="journal article" date="2023" name="BMC Genomics">
        <title>Pest status, molecular evolution, and epigenetic factors derived from the genome assembly of Frankliniella fusca, a thysanopteran phytovirus vector.</title>
        <authorList>
            <person name="Catto M.A."/>
            <person name="Labadie P.E."/>
            <person name="Jacobson A.L."/>
            <person name="Kennedy G.G."/>
            <person name="Srinivasan R."/>
            <person name="Hunt B.G."/>
        </authorList>
    </citation>
    <scope>NUCLEOTIDE SEQUENCE</scope>
    <source>
        <strain evidence="1">PL_HMW_Pooled</strain>
    </source>
</reference>
<reference evidence="1" key="1">
    <citation type="submission" date="2021-07" db="EMBL/GenBank/DDBJ databases">
        <authorList>
            <person name="Catto M.A."/>
            <person name="Jacobson A."/>
            <person name="Kennedy G."/>
            <person name="Labadie P."/>
            <person name="Hunt B.G."/>
            <person name="Srinivasan R."/>
        </authorList>
    </citation>
    <scope>NUCLEOTIDE SEQUENCE</scope>
    <source>
        <strain evidence="1">PL_HMW_Pooled</strain>
        <tissue evidence="1">Head</tissue>
    </source>
</reference>
<dbReference type="AlphaFoldDB" id="A0AAE1HJ51"/>
<accession>A0AAE1HJ51</accession>
<keyword evidence="2" id="KW-1185">Reference proteome</keyword>
<protein>
    <submittedName>
        <fullName evidence="1">2-oxoglutarate carboxylase small subunit</fullName>
    </submittedName>
</protein>
<gene>
    <name evidence="1" type="ORF">KUF71_011785</name>
</gene>
<dbReference type="Gene3D" id="3.40.50.1110">
    <property type="entry name" value="SGNH hydrolase"/>
    <property type="match status" value="1"/>
</dbReference>
<evidence type="ECO:0000313" key="1">
    <source>
        <dbReference type="EMBL" id="KAK3922316.1"/>
    </source>
</evidence>
<dbReference type="InterPro" id="IPR036514">
    <property type="entry name" value="SGNH_hydro_sf"/>
</dbReference>
<dbReference type="Proteomes" id="UP001219518">
    <property type="component" value="Unassembled WGS sequence"/>
</dbReference>
<proteinExistence type="predicted"/>
<name>A0AAE1HJ51_9NEOP</name>
<sequence>MIHSLYFALDYEVHLVFCNKLADFNEEIVEVEYSEVLEVFRMVGAEVHGGEVEGVMVVVGLHGKAIVIVEVKCMEGMDSIKLANGNIRTGWSGQVMIIRTGNKMMKFMMFQAVLLLNLAVTMMNWRMLKSVHKLEIFLCLEIVGGSMCKAVDSSVKGKFNLCRGGLEINDLKRCLCQRKGMNFKDASVLLFIGMNDLLKVSEEDIDGALYSLISKLLNMEVEKLYLCSLPTLPGKINSAIEQFNKKLYDLSCISDSIVVLWVLWGADIS</sequence>
<comment type="caution">
    <text evidence="1">The sequence shown here is derived from an EMBL/GenBank/DDBJ whole genome shotgun (WGS) entry which is preliminary data.</text>
</comment>
<feature type="non-terminal residue" evidence="1">
    <location>
        <position position="1"/>
    </location>
</feature>
<evidence type="ECO:0000313" key="2">
    <source>
        <dbReference type="Proteomes" id="UP001219518"/>
    </source>
</evidence>
<dbReference type="EMBL" id="JAHWGI010001089">
    <property type="protein sequence ID" value="KAK3922316.1"/>
    <property type="molecule type" value="Genomic_DNA"/>
</dbReference>
<dbReference type="SUPFAM" id="SSF52266">
    <property type="entry name" value="SGNH hydrolase"/>
    <property type="match status" value="1"/>
</dbReference>